<dbReference type="GO" id="GO:0046872">
    <property type="term" value="F:metal ion binding"/>
    <property type="evidence" value="ECO:0007669"/>
    <property type="project" value="UniProtKB-KW"/>
</dbReference>
<keyword evidence="6" id="KW-0411">Iron-sulfur</keyword>
<dbReference type="PANTHER" id="PTHR32439">
    <property type="entry name" value="FERREDOXIN--NITRITE REDUCTASE, CHLOROPLASTIC"/>
    <property type="match status" value="1"/>
</dbReference>
<dbReference type="InterPro" id="IPR006067">
    <property type="entry name" value="NO2/SO3_Rdtase_4Fe4S_dom"/>
</dbReference>
<evidence type="ECO:0000256" key="1">
    <source>
        <dbReference type="ARBA" id="ARBA00022485"/>
    </source>
</evidence>
<dbReference type="InterPro" id="IPR036136">
    <property type="entry name" value="Nit/Sulf_reduc_fer-like_dom_sf"/>
</dbReference>
<dbReference type="Gene3D" id="3.30.413.10">
    <property type="entry name" value="Sulfite Reductase Hemoprotein, domain 1"/>
    <property type="match status" value="2"/>
</dbReference>
<keyword evidence="3" id="KW-0479">Metal-binding</keyword>
<evidence type="ECO:0000256" key="6">
    <source>
        <dbReference type="ARBA" id="ARBA00023014"/>
    </source>
</evidence>
<organism evidence="7 8">
    <name type="scientific">Clostridium felsineum</name>
    <dbReference type="NCBI Taxonomy" id="36839"/>
    <lineage>
        <taxon>Bacteria</taxon>
        <taxon>Bacillati</taxon>
        <taxon>Bacillota</taxon>
        <taxon>Clostridia</taxon>
        <taxon>Eubacteriales</taxon>
        <taxon>Clostridiaceae</taxon>
        <taxon>Clostridium</taxon>
    </lineage>
</organism>
<dbReference type="Proteomes" id="UP000190951">
    <property type="component" value="Chromosome"/>
</dbReference>
<dbReference type="PANTHER" id="PTHR32439:SF9">
    <property type="entry name" value="BLR3264 PROTEIN"/>
    <property type="match status" value="1"/>
</dbReference>
<dbReference type="Gene3D" id="3.90.480.10">
    <property type="entry name" value="Sulfite Reductase Hemoprotein,Domain 2"/>
    <property type="match status" value="1"/>
</dbReference>
<dbReference type="SUPFAM" id="SSF56014">
    <property type="entry name" value="Nitrite and sulphite reductase 4Fe-4S domain-like"/>
    <property type="match status" value="2"/>
</dbReference>
<evidence type="ECO:0000256" key="4">
    <source>
        <dbReference type="ARBA" id="ARBA00023002"/>
    </source>
</evidence>
<dbReference type="GO" id="GO:0050311">
    <property type="term" value="F:sulfite reductase (ferredoxin) activity"/>
    <property type="evidence" value="ECO:0007669"/>
    <property type="project" value="UniProtKB-EC"/>
</dbReference>
<dbReference type="InterPro" id="IPR005117">
    <property type="entry name" value="NiRdtase/SiRdtase_haem-b_fer"/>
</dbReference>
<dbReference type="Pfam" id="PF03460">
    <property type="entry name" value="NIR_SIR_ferr"/>
    <property type="match status" value="2"/>
</dbReference>
<dbReference type="GO" id="GO:0051539">
    <property type="term" value="F:4 iron, 4 sulfur cluster binding"/>
    <property type="evidence" value="ECO:0007669"/>
    <property type="project" value="UniProtKB-KW"/>
</dbReference>
<protein>
    <submittedName>
        <fullName evidence="7">Sulfite reductase [ferredoxin]</fullName>
        <ecNumber evidence="7">1.8.7.1</ecNumber>
    </submittedName>
</protein>
<evidence type="ECO:0000313" key="8">
    <source>
        <dbReference type="Proteomes" id="UP000190951"/>
    </source>
</evidence>
<evidence type="ECO:0000256" key="5">
    <source>
        <dbReference type="ARBA" id="ARBA00023004"/>
    </source>
</evidence>
<proteinExistence type="predicted"/>
<keyword evidence="8" id="KW-1185">Reference proteome</keyword>
<dbReference type="InterPro" id="IPR051329">
    <property type="entry name" value="NIR_SIR_4Fe-4S"/>
</dbReference>
<evidence type="ECO:0000256" key="2">
    <source>
        <dbReference type="ARBA" id="ARBA00022617"/>
    </source>
</evidence>
<dbReference type="KEGG" id="crw:CROST_002920"/>
<keyword evidence="2" id="KW-0349">Heme</keyword>
<keyword evidence="5" id="KW-0408">Iron</keyword>
<name>A0A1S8L4A7_9CLOT</name>
<evidence type="ECO:0000256" key="3">
    <source>
        <dbReference type="ARBA" id="ARBA00022723"/>
    </source>
</evidence>
<dbReference type="RefSeq" id="WP_077833277.1">
    <property type="nucleotide sequence ID" value="NZ_CP096983.1"/>
</dbReference>
<dbReference type="STRING" id="84029.CROST_26920"/>
<dbReference type="GO" id="GO:0020037">
    <property type="term" value="F:heme binding"/>
    <property type="evidence" value="ECO:0007669"/>
    <property type="project" value="InterPro"/>
</dbReference>
<keyword evidence="4 7" id="KW-0560">Oxidoreductase</keyword>
<dbReference type="AlphaFoldDB" id="A0A1S8L4A7"/>
<dbReference type="Pfam" id="PF01077">
    <property type="entry name" value="NIR_SIR"/>
    <property type="match status" value="1"/>
</dbReference>
<accession>A0A1S8L4A7</accession>
<gene>
    <name evidence="7" type="primary">sir</name>
    <name evidence="7" type="ORF">CROST_002920</name>
</gene>
<evidence type="ECO:0000313" key="7">
    <source>
        <dbReference type="EMBL" id="URZ09611.1"/>
    </source>
</evidence>
<dbReference type="InterPro" id="IPR045854">
    <property type="entry name" value="NO2/SO3_Rdtase_4Fe4S_sf"/>
</dbReference>
<dbReference type="EMBL" id="CP096983">
    <property type="protein sequence ID" value="URZ09611.1"/>
    <property type="molecule type" value="Genomic_DNA"/>
</dbReference>
<dbReference type="SUPFAM" id="SSF55124">
    <property type="entry name" value="Nitrite/Sulfite reductase N-terminal domain-like"/>
    <property type="match status" value="2"/>
</dbReference>
<keyword evidence="1" id="KW-0004">4Fe-4S</keyword>
<reference evidence="7 8" key="1">
    <citation type="submission" date="2022-04" db="EMBL/GenBank/DDBJ databases">
        <title>Genome sequence of C. roseum typestrain.</title>
        <authorList>
            <person name="Poehlein A."/>
            <person name="Schoch T."/>
            <person name="Duerre P."/>
            <person name="Daniel R."/>
        </authorList>
    </citation>
    <scope>NUCLEOTIDE SEQUENCE [LARGE SCALE GENOMIC DNA]</scope>
    <source>
        <strain evidence="7 8">DSM 7320</strain>
    </source>
</reference>
<sequence>MKELNEVLLSEIDDFRKLGHDFLDGKVGKMDFKGASGGMGVYAHRNGKEFMIRFRIPSGIASRKNLELIRDFANRYELNSIHLTTRQAIQLHGISIDAVCDMMEEGIKKGLYTRGAGGNFPRNVAISPLSGVDKEEAFDVSPYASEVGKHFMQKIHTYKLPRKLKVAFSSSIEDMGHATVADLGFLAVKENNHEYFRVYIGGGLGRDSKVAVPYKELIEPKDVLYHVEAMTRLFINEGDYKNKSRARIRYILDRMGEEAFVDCYSKYLSEVKKEEKLDLNIEKKAYEKVGSEAKVENKRLISQKQEGLYSVYVHPVGGILKTSDLENILEATKNIEDVEIRTSMTEGFYIRNLNGDEAEKILALTEHIGGNTKLQYSTACIGVPTCQIGLLDSQDTLKSVLKYFEDKNFGYDVLPSIRISGCTNSCGCHEIGTIGFCGKKKRVNEEVKDAFELHLNGKLKSTETRLGDYVGDVLKEKVPELLYELAVSVHEDKEEFYSWIENNDKKAKSIINKYLV</sequence>
<dbReference type="EC" id="1.8.7.1" evidence="7"/>